<proteinExistence type="predicted"/>
<gene>
    <name evidence="1" type="ORF">D3870_20955</name>
</gene>
<protein>
    <recommendedName>
        <fullName evidence="3">Pilus assembly protein PilM</fullName>
    </recommendedName>
</protein>
<dbReference type="OrthoDB" id="8718861at2"/>
<dbReference type="Pfam" id="PF07419">
    <property type="entry name" value="PilM"/>
    <property type="match status" value="1"/>
</dbReference>
<evidence type="ECO:0000313" key="1">
    <source>
        <dbReference type="EMBL" id="RJF96855.1"/>
    </source>
</evidence>
<name>A0A418WVX5_9BURK</name>
<dbReference type="RefSeq" id="WP_119742992.1">
    <property type="nucleotide sequence ID" value="NZ_QYUN01000003.1"/>
</dbReference>
<dbReference type="AlphaFoldDB" id="A0A418WVX5"/>
<dbReference type="Proteomes" id="UP000285190">
    <property type="component" value="Unassembled WGS sequence"/>
</dbReference>
<organism evidence="1 2">
    <name type="scientific">Noviherbaspirillum cavernae</name>
    <dbReference type="NCBI Taxonomy" id="2320862"/>
    <lineage>
        <taxon>Bacteria</taxon>
        <taxon>Pseudomonadati</taxon>
        <taxon>Pseudomonadota</taxon>
        <taxon>Betaproteobacteria</taxon>
        <taxon>Burkholderiales</taxon>
        <taxon>Oxalobacteraceae</taxon>
        <taxon>Noviherbaspirillum</taxon>
    </lineage>
</organism>
<dbReference type="InterPro" id="IPR009987">
    <property type="entry name" value="IM_PilM"/>
</dbReference>
<keyword evidence="2" id="KW-1185">Reference proteome</keyword>
<dbReference type="EMBL" id="QYUN01000003">
    <property type="protein sequence ID" value="RJF96855.1"/>
    <property type="molecule type" value="Genomic_DNA"/>
</dbReference>
<comment type="caution">
    <text evidence="1">The sequence shown here is derived from an EMBL/GenBank/DDBJ whole genome shotgun (WGS) entry which is preliminary data.</text>
</comment>
<reference evidence="1 2" key="1">
    <citation type="submission" date="2018-09" db="EMBL/GenBank/DDBJ databases">
        <authorList>
            <person name="Zhu H."/>
        </authorList>
    </citation>
    <scope>NUCLEOTIDE SEQUENCE [LARGE SCALE GENOMIC DNA]</scope>
    <source>
        <strain evidence="1 2">K2R10-39</strain>
    </source>
</reference>
<accession>A0A418WVX5</accession>
<evidence type="ECO:0008006" key="3">
    <source>
        <dbReference type="Google" id="ProtNLM"/>
    </source>
</evidence>
<evidence type="ECO:0000313" key="2">
    <source>
        <dbReference type="Proteomes" id="UP000285190"/>
    </source>
</evidence>
<sequence>MWNIAVLTIMISLTGFYAMFDKESLAVAGKPKSMPIAENMALYREAVITYFTEHPEETGPSVDIATLVASRALPGWSSLANAPRSSIWANYRDTDGMIYIYAKSLPPVNIVADIVELAQNSVFAGVYRTGDTTLFSPVKGDTKIKFKLPANLQIPHGSPVWIAMRR</sequence>